<organism evidence="3 4">
    <name type="scientific">Neofusicoccum ribis</name>
    <dbReference type="NCBI Taxonomy" id="45134"/>
    <lineage>
        <taxon>Eukaryota</taxon>
        <taxon>Fungi</taxon>
        <taxon>Dikarya</taxon>
        <taxon>Ascomycota</taxon>
        <taxon>Pezizomycotina</taxon>
        <taxon>Dothideomycetes</taxon>
        <taxon>Dothideomycetes incertae sedis</taxon>
        <taxon>Botryosphaeriales</taxon>
        <taxon>Botryosphaeriaceae</taxon>
        <taxon>Neofusicoccum</taxon>
    </lineage>
</organism>
<comment type="caution">
    <text evidence="3">The sequence shown here is derived from an EMBL/GenBank/DDBJ whole genome shotgun (WGS) entry which is preliminary data.</text>
</comment>
<evidence type="ECO:0000313" key="3">
    <source>
        <dbReference type="EMBL" id="KAL1619946.1"/>
    </source>
</evidence>
<keyword evidence="4" id="KW-1185">Reference proteome</keyword>
<evidence type="ECO:0000256" key="1">
    <source>
        <dbReference type="ARBA" id="ARBA00004123"/>
    </source>
</evidence>
<accession>A0ABR3SFY6</accession>
<dbReference type="PANTHER" id="PTHR37534:SF49">
    <property type="entry name" value="LYSINE BIOSYNTHESIS REGULATORY PROTEIN LYS14"/>
    <property type="match status" value="1"/>
</dbReference>
<dbReference type="PANTHER" id="PTHR37534">
    <property type="entry name" value="TRANSCRIPTIONAL ACTIVATOR PROTEIN UGA3"/>
    <property type="match status" value="1"/>
</dbReference>
<dbReference type="InterPro" id="IPR021858">
    <property type="entry name" value="Fun_TF"/>
</dbReference>
<keyword evidence="2" id="KW-0539">Nucleus</keyword>
<protein>
    <recommendedName>
        <fullName evidence="5">Zn(II)2Cys6 transcription factor</fullName>
    </recommendedName>
</protein>
<dbReference type="Pfam" id="PF11951">
    <property type="entry name" value="Fungal_trans_2"/>
    <property type="match status" value="1"/>
</dbReference>
<comment type="subcellular location">
    <subcellularLocation>
        <location evidence="1">Nucleus</location>
    </subcellularLocation>
</comment>
<sequence>MGMSYKEAFLLDYFTSFICPNCSLSPTHNPYLRYITPMALSYAPLQHAILSVAANQLRLLNDNRYERDAWVYKARAMNGLQASINAGAVDWPFVATVLMLCFYDISDGCDESWMTHLRGGLSVLEHVQKANFSHTEGPSLTKFFVMYFVAHQIMGLTAHETDSGLPKQKWLDDDCMEEIDALMGCSRGLLSLIDQTSATAGHFATMSRHRALSASELGEIRSTWEDLSTRIRSTPQVASHTAMNSANLIRVAESKRTTALLYLHSRLAPFFPPDAIFTPTHKPDLLATLVSQLSVLPTTPTLLWPLFVLGRASPDSEDHRRLVLDRLLEMQRLRNLGSVRLARRLVEAEYRAWDLSLEGVQQPQHHHPLGVRGKWISLA</sequence>
<reference evidence="3 4" key="1">
    <citation type="submission" date="2024-02" db="EMBL/GenBank/DDBJ databases">
        <title>De novo assembly and annotation of 12 fungi associated with fruit tree decline syndrome in Ontario, Canada.</title>
        <authorList>
            <person name="Sulman M."/>
            <person name="Ellouze W."/>
            <person name="Ilyukhin E."/>
        </authorList>
    </citation>
    <scope>NUCLEOTIDE SEQUENCE [LARGE SCALE GENOMIC DNA]</scope>
    <source>
        <strain evidence="3 4">M1-105</strain>
    </source>
</reference>
<dbReference type="EMBL" id="JAJVDC020000179">
    <property type="protein sequence ID" value="KAL1619946.1"/>
    <property type="molecule type" value="Genomic_DNA"/>
</dbReference>
<evidence type="ECO:0000313" key="4">
    <source>
        <dbReference type="Proteomes" id="UP001521116"/>
    </source>
</evidence>
<evidence type="ECO:0000256" key="2">
    <source>
        <dbReference type="ARBA" id="ARBA00023242"/>
    </source>
</evidence>
<dbReference type="Proteomes" id="UP001521116">
    <property type="component" value="Unassembled WGS sequence"/>
</dbReference>
<proteinExistence type="predicted"/>
<gene>
    <name evidence="3" type="ORF">SLS56_009913</name>
</gene>
<name>A0ABR3SFY6_9PEZI</name>
<evidence type="ECO:0008006" key="5">
    <source>
        <dbReference type="Google" id="ProtNLM"/>
    </source>
</evidence>